<accession>A0AA36J7D5</accession>
<organism evidence="2 3">
    <name type="scientific">Effrenium voratum</name>
    <dbReference type="NCBI Taxonomy" id="2562239"/>
    <lineage>
        <taxon>Eukaryota</taxon>
        <taxon>Sar</taxon>
        <taxon>Alveolata</taxon>
        <taxon>Dinophyceae</taxon>
        <taxon>Suessiales</taxon>
        <taxon>Symbiodiniaceae</taxon>
        <taxon>Effrenium</taxon>
    </lineage>
</organism>
<sequence length="318" mass="35264">MLRAWRKLALLVIAPVLLDLLPLGRGFASLSRYSTAHVHRCRLVRLATSAASGFGNYADSLSTWAPEKRLQYISTLTEGKFDSLGDDLTKEKAGIPQCLLHAIGLAAEPVGVGIAGVDKGGSTRTKTAIQYSSDLDLNVRTTRNMTRRDRVEFKDALVALLPSYTDGWTFVHMGKKCIKLQKPLPGGRKREVDIAFMNTTFDWSGVDRAENVAFFRNKPAPQRAVKMFKFCFLDVSGLCGFHIERLAVAVCQAKKSELTAKQLHDSMLQELCGNGPQLQIVVLEATREGLGVEDEDYLREQVNRQISKMRNVCKNAGF</sequence>
<dbReference type="EMBL" id="CAUJNA010003394">
    <property type="protein sequence ID" value="CAJ1400982.1"/>
    <property type="molecule type" value="Genomic_DNA"/>
</dbReference>
<evidence type="ECO:0000256" key="1">
    <source>
        <dbReference type="SAM" id="SignalP"/>
    </source>
</evidence>
<feature type="chain" id="PRO_5041334652" evidence="1">
    <location>
        <begin position="27"/>
        <end position="318"/>
    </location>
</feature>
<protein>
    <submittedName>
        <fullName evidence="2">Uncharacterized protein</fullName>
    </submittedName>
</protein>
<evidence type="ECO:0000313" key="3">
    <source>
        <dbReference type="Proteomes" id="UP001178507"/>
    </source>
</evidence>
<dbReference type="AlphaFoldDB" id="A0AA36J7D5"/>
<keyword evidence="1" id="KW-0732">Signal</keyword>
<dbReference type="Proteomes" id="UP001178507">
    <property type="component" value="Unassembled WGS sequence"/>
</dbReference>
<proteinExistence type="predicted"/>
<reference evidence="2" key="1">
    <citation type="submission" date="2023-08" db="EMBL/GenBank/DDBJ databases">
        <authorList>
            <person name="Chen Y."/>
            <person name="Shah S."/>
            <person name="Dougan E. K."/>
            <person name="Thang M."/>
            <person name="Chan C."/>
        </authorList>
    </citation>
    <scope>NUCLEOTIDE SEQUENCE</scope>
</reference>
<gene>
    <name evidence="2" type="ORF">EVOR1521_LOCUS24215</name>
</gene>
<comment type="caution">
    <text evidence="2">The sequence shown here is derived from an EMBL/GenBank/DDBJ whole genome shotgun (WGS) entry which is preliminary data.</text>
</comment>
<keyword evidence="3" id="KW-1185">Reference proteome</keyword>
<evidence type="ECO:0000313" key="2">
    <source>
        <dbReference type="EMBL" id="CAJ1400982.1"/>
    </source>
</evidence>
<feature type="signal peptide" evidence="1">
    <location>
        <begin position="1"/>
        <end position="26"/>
    </location>
</feature>
<name>A0AA36J7D5_9DINO</name>